<dbReference type="AlphaFoldDB" id="A0A9W6YRR6"/>
<dbReference type="Proteomes" id="UP001165063">
    <property type="component" value="Unassembled WGS sequence"/>
</dbReference>
<feature type="compositionally biased region" description="Basic and acidic residues" evidence="1">
    <location>
        <begin position="369"/>
        <end position="384"/>
    </location>
</feature>
<feature type="region of interest" description="Disordered" evidence="1">
    <location>
        <begin position="218"/>
        <end position="402"/>
    </location>
</feature>
<organism evidence="2 3">
    <name type="scientific">Ambrosiozyma monospora</name>
    <name type="common">Yeast</name>
    <name type="synonym">Endomycopsis monosporus</name>
    <dbReference type="NCBI Taxonomy" id="43982"/>
    <lineage>
        <taxon>Eukaryota</taxon>
        <taxon>Fungi</taxon>
        <taxon>Dikarya</taxon>
        <taxon>Ascomycota</taxon>
        <taxon>Saccharomycotina</taxon>
        <taxon>Pichiomycetes</taxon>
        <taxon>Pichiales</taxon>
        <taxon>Pichiaceae</taxon>
        <taxon>Ambrosiozyma</taxon>
    </lineage>
</organism>
<evidence type="ECO:0000313" key="2">
    <source>
        <dbReference type="EMBL" id="GMG19568.1"/>
    </source>
</evidence>
<reference evidence="2" key="1">
    <citation type="submission" date="2023-04" db="EMBL/GenBank/DDBJ databases">
        <title>Ambrosiozyma monospora NBRC 1965.</title>
        <authorList>
            <person name="Ichikawa N."/>
            <person name="Sato H."/>
            <person name="Tonouchi N."/>
        </authorList>
    </citation>
    <scope>NUCLEOTIDE SEQUENCE</scope>
    <source>
        <strain evidence="2">NBRC 1965</strain>
    </source>
</reference>
<evidence type="ECO:0000256" key="1">
    <source>
        <dbReference type="SAM" id="MobiDB-lite"/>
    </source>
</evidence>
<feature type="compositionally biased region" description="Basic and acidic residues" evidence="1">
    <location>
        <begin position="1"/>
        <end position="34"/>
    </location>
</feature>
<dbReference type="EMBL" id="BSXU01000156">
    <property type="protein sequence ID" value="GMG19568.1"/>
    <property type="molecule type" value="Genomic_DNA"/>
</dbReference>
<feature type="compositionally biased region" description="Low complexity" evidence="1">
    <location>
        <begin position="275"/>
        <end position="287"/>
    </location>
</feature>
<name>A0A9W6YRR6_AMBMO</name>
<dbReference type="OrthoDB" id="5348404at2759"/>
<sequence length="402" mass="45507">MSDTEEQKYAKEDYSRSPSRDEYERDMNDIDRNPSTRSGDLVPQADQPTETFNKDIKTDVVYDIPDTARYNETRALLIANLRPPFDNSDFQQMLNEQASNVNASIERAWLNERRSHCIVIVSDIEGAVEIQKNLNGHYFPLTPDNADPEPEFDERGDPIERLKMYIDFIPVKATQLWIDQENRGPKDAIWKVDYVSAPSKEERDSTFLVATHQMLNYPNRSTGYRSSNPPRGSGSRYGRGGPRRRDRGDGRRGPPFLPQGGRYRSGGGPIRASRYRGGAPPYGGYQNYPPPQMSPYYYPASEQEQYGMPPPGYGGRGGYPPYHGQQQQGGSGRSFRPIRNGPGYGGDRYRSRGPPPSVKQDGQAPLDMDDYRRERSPMRDDEGGRGYGSRSPPANRSPEWSD</sequence>
<feature type="compositionally biased region" description="Polar residues" evidence="1">
    <location>
        <begin position="392"/>
        <end position="402"/>
    </location>
</feature>
<accession>A0A9W6YRR6</accession>
<proteinExistence type="predicted"/>
<keyword evidence="3" id="KW-1185">Reference proteome</keyword>
<comment type="caution">
    <text evidence="2">The sequence shown here is derived from an EMBL/GenBank/DDBJ whole genome shotgun (WGS) entry which is preliminary data.</text>
</comment>
<feature type="region of interest" description="Disordered" evidence="1">
    <location>
        <begin position="1"/>
        <end position="53"/>
    </location>
</feature>
<protein>
    <submittedName>
        <fullName evidence="2">Unnamed protein product</fullName>
    </submittedName>
</protein>
<gene>
    <name evidence="2" type="ORF">Amon01_000056600</name>
</gene>
<feature type="compositionally biased region" description="Low complexity" evidence="1">
    <location>
        <begin position="223"/>
        <end position="234"/>
    </location>
</feature>
<evidence type="ECO:0000313" key="3">
    <source>
        <dbReference type="Proteomes" id="UP001165063"/>
    </source>
</evidence>